<keyword evidence="2" id="KW-0812">Transmembrane</keyword>
<reference evidence="3" key="2">
    <citation type="submission" date="2020-09" db="EMBL/GenBank/DDBJ databases">
        <authorList>
            <person name="Sun Q."/>
            <person name="Zhou Y."/>
        </authorList>
    </citation>
    <scope>NUCLEOTIDE SEQUENCE</scope>
    <source>
        <strain evidence="3">CGMCC 4.7368</strain>
    </source>
</reference>
<dbReference type="Proteomes" id="UP000646523">
    <property type="component" value="Unassembled WGS sequence"/>
</dbReference>
<dbReference type="AlphaFoldDB" id="A0A917Z439"/>
<organism evidence="3 4">
    <name type="scientific">Nonomuraea cavernae</name>
    <dbReference type="NCBI Taxonomy" id="2045107"/>
    <lineage>
        <taxon>Bacteria</taxon>
        <taxon>Bacillati</taxon>
        <taxon>Actinomycetota</taxon>
        <taxon>Actinomycetes</taxon>
        <taxon>Streptosporangiales</taxon>
        <taxon>Streptosporangiaceae</taxon>
        <taxon>Nonomuraea</taxon>
    </lineage>
</organism>
<gene>
    <name evidence="3" type="ORF">GCM10012289_45240</name>
</gene>
<reference evidence="3" key="1">
    <citation type="journal article" date="2014" name="Int. J. Syst. Evol. Microbiol.">
        <title>Complete genome sequence of Corynebacterium casei LMG S-19264T (=DSM 44701T), isolated from a smear-ripened cheese.</title>
        <authorList>
            <consortium name="US DOE Joint Genome Institute (JGI-PGF)"/>
            <person name="Walter F."/>
            <person name="Albersmeier A."/>
            <person name="Kalinowski J."/>
            <person name="Ruckert C."/>
        </authorList>
    </citation>
    <scope>NUCLEOTIDE SEQUENCE</scope>
    <source>
        <strain evidence="3">CGMCC 4.7368</strain>
    </source>
</reference>
<keyword evidence="2" id="KW-0472">Membrane</keyword>
<evidence type="ECO:0000313" key="3">
    <source>
        <dbReference type="EMBL" id="GGO73880.1"/>
    </source>
</evidence>
<evidence type="ECO:0000256" key="1">
    <source>
        <dbReference type="SAM" id="MobiDB-lite"/>
    </source>
</evidence>
<feature type="compositionally biased region" description="Basic and acidic residues" evidence="1">
    <location>
        <begin position="7"/>
        <end position="29"/>
    </location>
</feature>
<evidence type="ECO:0000313" key="4">
    <source>
        <dbReference type="Proteomes" id="UP000646523"/>
    </source>
</evidence>
<feature type="transmembrane region" description="Helical" evidence="2">
    <location>
        <begin position="101"/>
        <end position="124"/>
    </location>
</feature>
<feature type="region of interest" description="Disordered" evidence="1">
    <location>
        <begin position="1"/>
        <end position="29"/>
    </location>
</feature>
<evidence type="ECO:0000256" key="2">
    <source>
        <dbReference type="SAM" id="Phobius"/>
    </source>
</evidence>
<keyword evidence="2" id="KW-1133">Transmembrane helix</keyword>
<sequence>MRLRAPTADRAHGPHGAATEHHHGQGGRDGHDPALAALLRRVGGAEALRALLLPTGLRVRILLAVLRLLPVVRLLCVRGLLRVGVPPGGRLLAVALLLRVTLLLAVALLAVALLLVRLLAVALLTM</sequence>
<comment type="caution">
    <text evidence="3">The sequence shown here is derived from an EMBL/GenBank/DDBJ whole genome shotgun (WGS) entry which is preliminary data.</text>
</comment>
<proteinExistence type="predicted"/>
<protein>
    <submittedName>
        <fullName evidence="3">Uncharacterized protein</fullName>
    </submittedName>
</protein>
<accession>A0A917Z439</accession>
<dbReference type="EMBL" id="BMNH01000014">
    <property type="protein sequence ID" value="GGO73880.1"/>
    <property type="molecule type" value="Genomic_DNA"/>
</dbReference>
<name>A0A917Z439_9ACTN</name>
<keyword evidence="4" id="KW-1185">Reference proteome</keyword>